<evidence type="ECO:0000313" key="1">
    <source>
        <dbReference type="EMBL" id="KAA8880453.1"/>
    </source>
</evidence>
<organism evidence="1 2">
    <name type="scientific">Nocardia colli</name>
    <dbReference type="NCBI Taxonomy" id="2545717"/>
    <lineage>
        <taxon>Bacteria</taxon>
        <taxon>Bacillati</taxon>
        <taxon>Actinomycetota</taxon>
        <taxon>Actinomycetes</taxon>
        <taxon>Mycobacteriales</taxon>
        <taxon>Nocardiaceae</taxon>
        <taxon>Nocardia</taxon>
    </lineage>
</organism>
<gene>
    <name evidence="1" type="ORF">F3087_41560</name>
</gene>
<dbReference type="RefSeq" id="WP_150407681.1">
    <property type="nucleotide sequence ID" value="NZ_VXLC01000034.1"/>
</dbReference>
<comment type="caution">
    <text evidence="1">The sequence shown here is derived from an EMBL/GenBank/DDBJ whole genome shotgun (WGS) entry which is preliminary data.</text>
</comment>
<protein>
    <submittedName>
        <fullName evidence="1">Uncharacterized protein</fullName>
    </submittedName>
</protein>
<sequence length="96" mass="10232">MSENEAQQTTPSQVATLSLAYTQDKPAIEFADGSAIPDMIPVVDGEGRVVAIYRAEAVPPPPVQSRSHTTADSALVYDQSYGVFDVGYASAWTLGR</sequence>
<dbReference type="Proteomes" id="UP000323876">
    <property type="component" value="Unassembled WGS sequence"/>
</dbReference>
<dbReference type="AlphaFoldDB" id="A0A5N0DUL3"/>
<name>A0A5N0DUL3_9NOCA</name>
<evidence type="ECO:0000313" key="2">
    <source>
        <dbReference type="Proteomes" id="UP000323876"/>
    </source>
</evidence>
<accession>A0A5N0DUL3</accession>
<dbReference type="EMBL" id="VXLC01000034">
    <property type="protein sequence ID" value="KAA8880453.1"/>
    <property type="molecule type" value="Genomic_DNA"/>
</dbReference>
<reference evidence="1 2" key="1">
    <citation type="submission" date="2019-09" db="EMBL/GenBank/DDBJ databases">
        <authorList>
            <person name="Wang X."/>
        </authorList>
    </citation>
    <scope>NUCLEOTIDE SEQUENCE [LARGE SCALE GENOMIC DNA]</scope>
    <source>
        <strain evidence="1 2">CICC 11023</strain>
    </source>
</reference>
<dbReference type="OrthoDB" id="4846903at2"/>
<keyword evidence="2" id="KW-1185">Reference proteome</keyword>
<proteinExistence type="predicted"/>